<dbReference type="EMBL" id="AGAY01000053">
    <property type="protein sequence ID" value="EGY52328.1"/>
    <property type="molecule type" value="Genomic_DNA"/>
</dbReference>
<dbReference type="HOGENOM" id="CLU_3009621_0_0_4"/>
<evidence type="ECO:0000313" key="2">
    <source>
        <dbReference type="Proteomes" id="UP000003019"/>
    </source>
</evidence>
<proteinExistence type="predicted"/>
<gene>
    <name evidence="1" type="ORF">HMPREF9371_1462</name>
</gene>
<protein>
    <submittedName>
        <fullName evidence="1">Uncharacterized protein</fullName>
    </submittedName>
</protein>
<sequence>MAVKTEWEEQRSRLIVEKGDGARKRGRLPEQAARAMQAVWGLCTNNSGYLKRFQIA</sequence>
<dbReference type="PATRIC" id="fig|1032488.3.peg.1383"/>
<name>G4CIM3_9NEIS</name>
<dbReference type="Proteomes" id="UP000003019">
    <property type="component" value="Unassembled WGS sequence"/>
</dbReference>
<organism evidence="1 2">
    <name type="scientific">Neisseria shayeganii 871</name>
    <dbReference type="NCBI Taxonomy" id="1032488"/>
    <lineage>
        <taxon>Bacteria</taxon>
        <taxon>Pseudomonadati</taxon>
        <taxon>Pseudomonadota</taxon>
        <taxon>Betaproteobacteria</taxon>
        <taxon>Neisseriales</taxon>
        <taxon>Neisseriaceae</taxon>
        <taxon>Neisseria</taxon>
    </lineage>
</organism>
<evidence type="ECO:0000313" key="1">
    <source>
        <dbReference type="EMBL" id="EGY52328.1"/>
    </source>
</evidence>
<comment type="caution">
    <text evidence="1">The sequence shown here is derived from an EMBL/GenBank/DDBJ whole genome shotgun (WGS) entry which is preliminary data.</text>
</comment>
<reference evidence="1 2" key="1">
    <citation type="submission" date="2011-05" db="EMBL/GenBank/DDBJ databases">
        <authorList>
            <person name="Muzny D."/>
            <person name="Qin X."/>
            <person name="Deng J."/>
            <person name="Jiang H."/>
            <person name="Liu Y."/>
            <person name="Qu J."/>
            <person name="Song X.-Z."/>
            <person name="Zhang L."/>
            <person name="Thornton R."/>
            <person name="Coyle M."/>
            <person name="Francisco L."/>
            <person name="Jackson L."/>
            <person name="Javaid M."/>
            <person name="Korchina V."/>
            <person name="Kovar C."/>
            <person name="Mata R."/>
            <person name="Mathew T."/>
            <person name="Ngo R."/>
            <person name="Nguyen L."/>
            <person name="Nguyen N."/>
            <person name="Okwuonu G."/>
            <person name="Ongeri F."/>
            <person name="Pham C."/>
            <person name="Simmons D."/>
            <person name="Wilczek-Boney K."/>
            <person name="Hale W."/>
            <person name="Jakkamsetti A."/>
            <person name="Pham P."/>
            <person name="Ruth R."/>
            <person name="San Lucas F."/>
            <person name="Warren J."/>
            <person name="Zhang J."/>
            <person name="Zhao Z."/>
            <person name="Zhou C."/>
            <person name="Zhu D."/>
            <person name="Lee S."/>
            <person name="Bess C."/>
            <person name="Blankenburg K."/>
            <person name="Forbes L."/>
            <person name="Fu Q."/>
            <person name="Gubbala S."/>
            <person name="Hirani K."/>
            <person name="Jayaseelan J.C."/>
            <person name="Lara F."/>
            <person name="Munidasa M."/>
            <person name="Palculict T."/>
            <person name="Patil S."/>
            <person name="Pu L.-L."/>
            <person name="Saada N."/>
            <person name="Tang L."/>
            <person name="Weissenberger G."/>
            <person name="Zhu Y."/>
            <person name="Hemphill L."/>
            <person name="Shang Y."/>
            <person name="Youmans B."/>
            <person name="Ayvaz T."/>
            <person name="Ross M."/>
            <person name="Santibanez J."/>
            <person name="Aqrawi P."/>
            <person name="Gross S."/>
            <person name="Joshi V."/>
            <person name="Fowler G."/>
            <person name="Nazareth L."/>
            <person name="Reid J."/>
            <person name="Worley K."/>
            <person name="Petrosino J."/>
            <person name="Highlander S."/>
            <person name="Gibbs R."/>
        </authorList>
    </citation>
    <scope>NUCLEOTIDE SEQUENCE [LARGE SCALE GENOMIC DNA]</scope>
    <source>
        <strain evidence="1 2">871</strain>
    </source>
</reference>
<dbReference type="AlphaFoldDB" id="G4CIM3"/>
<keyword evidence="2" id="KW-1185">Reference proteome</keyword>
<accession>G4CIM3</accession>